<evidence type="ECO:0000313" key="2">
    <source>
        <dbReference type="EMBL" id="EDS43810.1"/>
    </source>
</evidence>
<feature type="signal peptide" evidence="1">
    <location>
        <begin position="1"/>
        <end position="26"/>
    </location>
</feature>
<sequence length="482" mass="51273">MGQAARVVLTLVTLFVGDLRADLGLAEVIPDLVPIVNEAIGEGLVPLLEANATIEVDVGLDRSRALATVVSVTNIVNQTVSGVFLAAQEAVVDNTSTPNVVFGRLYKADVSAEIGLQNAIEVAEDLKSVVKQSTSYAVLGNLTALQHQVKTLTAVYIEVGVAINTFQFTPNSTRNLRATVTSELVDKVADVLWNISASVSNLGSLFTEIVQDKNNETVHIVNINTTIDISITTITSVVEDFTKSAKDASNQLVQPIQSVTSNIAESYADITANPQDFNGGNITDLVLFLGVVGNANLVFGLNTTMNLNILQANVNRTMAFATATAANALTSSIRYVTNTTSTNEFTTFGPICSERYFHQLHQLAPKSSLLSNCLKAEQPALAIRYKLILSPLLAQLESKASSFGSSQIKTCLTAACSSAYFRAFLILAEEVVQELQAIDQMLAAETQSFSTRIAVCANATAADVVELAQQAVAGYNACLVEG</sequence>
<evidence type="ECO:0000256" key="1">
    <source>
        <dbReference type="SAM" id="SignalP"/>
    </source>
</evidence>
<accession>B0WCT4</accession>
<reference evidence="3" key="2">
    <citation type="submission" date="2021-02" db="UniProtKB">
        <authorList>
            <consortium name="EnsemblMetazoa"/>
        </authorList>
    </citation>
    <scope>IDENTIFICATION</scope>
    <source>
        <strain evidence="3">JHB</strain>
    </source>
</reference>
<dbReference type="EMBL" id="DS231890">
    <property type="protein sequence ID" value="EDS43810.1"/>
    <property type="molecule type" value="Genomic_DNA"/>
</dbReference>
<name>B0WCT4_CULQU</name>
<evidence type="ECO:0000313" key="3">
    <source>
        <dbReference type="EnsemblMetazoa" id="CPIJ004869-PA"/>
    </source>
</evidence>
<proteinExistence type="predicted"/>
<keyword evidence="1" id="KW-0732">Signal</keyword>
<keyword evidence="4" id="KW-1185">Reference proteome</keyword>
<dbReference type="eggNOG" id="ENOG502TAZG">
    <property type="taxonomic scope" value="Eukaryota"/>
</dbReference>
<gene>
    <name evidence="3" type="primary">6036468</name>
    <name evidence="2" type="ORF">CpipJ_CPIJ004869</name>
</gene>
<dbReference type="HOGENOM" id="CLU_044398_0_0_1"/>
<dbReference type="VEuPathDB" id="VectorBase:CQUJHB014617"/>
<dbReference type="Proteomes" id="UP000002320">
    <property type="component" value="Unassembled WGS sequence"/>
</dbReference>
<dbReference type="VEuPathDB" id="VectorBase:CPIJ004869"/>
<protein>
    <submittedName>
        <fullName evidence="2 3">Uncharacterized protein</fullName>
    </submittedName>
</protein>
<dbReference type="KEGG" id="cqu:CpipJ_CPIJ004869"/>
<dbReference type="AlphaFoldDB" id="B0WCT4"/>
<dbReference type="OrthoDB" id="7737232at2759"/>
<reference evidence="2" key="1">
    <citation type="submission" date="2007-03" db="EMBL/GenBank/DDBJ databases">
        <title>Annotation of Culex pipiens quinquefasciatus.</title>
        <authorList>
            <consortium name="The Broad Institute Genome Sequencing Platform"/>
            <person name="Atkinson P.W."/>
            <person name="Hemingway J."/>
            <person name="Christensen B.M."/>
            <person name="Higgs S."/>
            <person name="Kodira C."/>
            <person name="Hannick L."/>
            <person name="Megy K."/>
            <person name="O'Leary S."/>
            <person name="Pearson M."/>
            <person name="Haas B.J."/>
            <person name="Mauceli E."/>
            <person name="Wortman J.R."/>
            <person name="Lee N.H."/>
            <person name="Guigo R."/>
            <person name="Stanke M."/>
            <person name="Alvarado L."/>
            <person name="Amedeo P."/>
            <person name="Antoine C.H."/>
            <person name="Arensburger P."/>
            <person name="Bidwell S.L."/>
            <person name="Crawford M."/>
            <person name="Camaro F."/>
            <person name="Devon K."/>
            <person name="Engels R."/>
            <person name="Hammond M."/>
            <person name="Howarth C."/>
            <person name="Koehrsen M."/>
            <person name="Lawson D."/>
            <person name="Montgomery P."/>
            <person name="Nene V."/>
            <person name="Nusbaum C."/>
            <person name="Puiu D."/>
            <person name="Romero-Severson J."/>
            <person name="Severson D.W."/>
            <person name="Shumway M."/>
            <person name="Sisk P."/>
            <person name="Stolte C."/>
            <person name="Zeng Q."/>
            <person name="Eisenstadt E."/>
            <person name="Fraser-Liggett C."/>
            <person name="Strausberg R."/>
            <person name="Galagan J."/>
            <person name="Birren B."/>
            <person name="Collins F.H."/>
        </authorList>
    </citation>
    <scope>NUCLEOTIDE SEQUENCE [LARGE SCALE GENOMIC DNA]</scope>
    <source>
        <strain evidence="2">JHB</strain>
    </source>
</reference>
<dbReference type="EnsemblMetazoa" id="CPIJ004869-RA">
    <property type="protein sequence ID" value="CPIJ004869-PA"/>
    <property type="gene ID" value="CPIJ004869"/>
</dbReference>
<dbReference type="InParanoid" id="B0WCT4"/>
<evidence type="ECO:0000313" key="4">
    <source>
        <dbReference type="Proteomes" id="UP000002320"/>
    </source>
</evidence>
<organism>
    <name type="scientific">Culex quinquefasciatus</name>
    <name type="common">Southern house mosquito</name>
    <name type="synonym">Culex pungens</name>
    <dbReference type="NCBI Taxonomy" id="7176"/>
    <lineage>
        <taxon>Eukaryota</taxon>
        <taxon>Metazoa</taxon>
        <taxon>Ecdysozoa</taxon>
        <taxon>Arthropoda</taxon>
        <taxon>Hexapoda</taxon>
        <taxon>Insecta</taxon>
        <taxon>Pterygota</taxon>
        <taxon>Neoptera</taxon>
        <taxon>Endopterygota</taxon>
        <taxon>Diptera</taxon>
        <taxon>Nematocera</taxon>
        <taxon>Culicoidea</taxon>
        <taxon>Culicidae</taxon>
        <taxon>Culicinae</taxon>
        <taxon>Culicini</taxon>
        <taxon>Culex</taxon>
        <taxon>Culex</taxon>
    </lineage>
</organism>
<feature type="chain" id="PRO_5014566625" evidence="1">
    <location>
        <begin position="27"/>
        <end position="482"/>
    </location>
</feature>